<organism evidence="1 2">
    <name type="scientific">Dorea longicatena DSM 13814</name>
    <dbReference type="NCBI Taxonomy" id="411462"/>
    <lineage>
        <taxon>Bacteria</taxon>
        <taxon>Bacillati</taxon>
        <taxon>Bacillota</taxon>
        <taxon>Clostridia</taxon>
        <taxon>Lachnospirales</taxon>
        <taxon>Lachnospiraceae</taxon>
        <taxon>Dorea</taxon>
    </lineage>
</organism>
<evidence type="ECO:0000313" key="1">
    <source>
        <dbReference type="EMBL" id="EDM63033.1"/>
    </source>
</evidence>
<name>A6BH45_9FIRM</name>
<protein>
    <submittedName>
        <fullName evidence="1">Uncharacterized protein</fullName>
    </submittedName>
</protein>
<proteinExistence type="predicted"/>
<comment type="caution">
    <text evidence="1">The sequence shown here is derived from an EMBL/GenBank/DDBJ whole genome shotgun (WGS) entry which is preliminary data.</text>
</comment>
<sequence>MGYYRMRIKHIKENRIYNHRLYEIKIQVFPEDEQKENFVVNDRHYYWMSISDMERDPNIVKKNLDVIDFVKESMHT</sequence>
<dbReference type="AlphaFoldDB" id="A6BH45"/>
<evidence type="ECO:0000313" key="2">
    <source>
        <dbReference type="Proteomes" id="UP000004016"/>
    </source>
</evidence>
<accession>A6BH45</accession>
<dbReference type="Proteomes" id="UP000004016">
    <property type="component" value="Unassembled WGS sequence"/>
</dbReference>
<reference evidence="1 2" key="1">
    <citation type="submission" date="2007-03" db="EMBL/GenBank/DDBJ databases">
        <authorList>
            <person name="Fulton L."/>
            <person name="Clifton S."/>
            <person name="Fulton B."/>
            <person name="Xu J."/>
            <person name="Minx P."/>
            <person name="Pepin K.H."/>
            <person name="Johnson M."/>
            <person name="Thiruvilangam P."/>
            <person name="Bhonagiri V."/>
            <person name="Nash W.E."/>
            <person name="Mardis E.R."/>
            <person name="Wilson R.K."/>
        </authorList>
    </citation>
    <scope>NUCLEOTIDE SEQUENCE [LARGE SCALE GENOMIC DNA]</scope>
    <source>
        <strain evidence="1 2">DSM 13814</strain>
    </source>
</reference>
<reference evidence="1 2" key="2">
    <citation type="submission" date="2007-04" db="EMBL/GenBank/DDBJ databases">
        <title>Draft genome sequence of Dorea longicatena (DSM 13814).</title>
        <authorList>
            <person name="Sudarsanam P."/>
            <person name="Ley R."/>
            <person name="Guruge J."/>
            <person name="Turnbaugh P.J."/>
            <person name="Mahowald M."/>
            <person name="Liep D."/>
            <person name="Gordon J."/>
        </authorList>
    </citation>
    <scope>NUCLEOTIDE SEQUENCE [LARGE SCALE GENOMIC DNA]</scope>
    <source>
        <strain evidence="1 2">DSM 13814</strain>
    </source>
</reference>
<dbReference type="EMBL" id="AAXB02000007">
    <property type="protein sequence ID" value="EDM63033.1"/>
    <property type="molecule type" value="Genomic_DNA"/>
</dbReference>
<gene>
    <name evidence="1" type="ORF">DORLON_01621</name>
</gene>
<dbReference type="HOGENOM" id="CLU_2648695_0_0_9"/>